<feature type="compositionally biased region" description="Basic residues" evidence="1">
    <location>
        <begin position="18"/>
        <end position="28"/>
    </location>
</feature>
<accession>A0A1B0GIR4</accession>
<sequence>MSKRDFSGVADDEEGTKRKALKVSGLKKHTLDSDEEESDDEQYNVLDENDIEGEEEGIAGMDGETKLTPFNMKEEMEEGHFDREGHYVWNKTKEISDNWLDNIDWVKVQETKAGTSRIRTLGEDSSSDSEGEGSTSKKFNMTDSYEKILKIMKPGETVKKTLQRLGKDTKISSAERWRRKKAGIVDEASGIITTFTELTNNILTQTGNMNIYEETYEFIEGRIRKASVPAPDDTLDMYADDFDAKEKSKLGGANVTEQPTENKDDKAEEEEHPKLMWEFKWTQNDTELQGPYTTEQMHKMSVDGRFKSGVFVKKIGEGEGNFYSSNRIDFDLYL</sequence>
<feature type="region of interest" description="Disordered" evidence="1">
    <location>
        <begin position="1"/>
        <end position="65"/>
    </location>
</feature>
<proteinExistence type="predicted"/>
<dbReference type="SUPFAM" id="SSF55277">
    <property type="entry name" value="GYF domain"/>
    <property type="match status" value="1"/>
</dbReference>
<dbReference type="VEuPathDB" id="VectorBase:LLONM1_005627"/>
<dbReference type="AlphaFoldDB" id="A0A1B0GIR4"/>
<dbReference type="InterPro" id="IPR035445">
    <property type="entry name" value="GYF-like_dom_sf"/>
</dbReference>
<dbReference type="EMBL" id="AJWK01015335">
    <property type="status" value="NOT_ANNOTATED_CDS"/>
    <property type="molecule type" value="Genomic_DNA"/>
</dbReference>
<dbReference type="VEuPathDB" id="VectorBase:LLOJ004854"/>
<organism evidence="3 4">
    <name type="scientific">Lutzomyia longipalpis</name>
    <name type="common">Sand fly</name>
    <dbReference type="NCBI Taxonomy" id="7200"/>
    <lineage>
        <taxon>Eukaryota</taxon>
        <taxon>Metazoa</taxon>
        <taxon>Ecdysozoa</taxon>
        <taxon>Arthropoda</taxon>
        <taxon>Hexapoda</taxon>
        <taxon>Insecta</taxon>
        <taxon>Pterygota</taxon>
        <taxon>Neoptera</taxon>
        <taxon>Endopterygota</taxon>
        <taxon>Diptera</taxon>
        <taxon>Nematocera</taxon>
        <taxon>Psychodoidea</taxon>
        <taxon>Psychodidae</taxon>
        <taxon>Lutzomyia</taxon>
        <taxon>Lutzomyia</taxon>
    </lineage>
</organism>
<dbReference type="InterPro" id="IPR039905">
    <property type="entry name" value="CD2BP2/Lin1"/>
</dbReference>
<feature type="domain" description="GYF" evidence="2">
    <location>
        <begin position="274"/>
        <end position="331"/>
    </location>
</feature>
<dbReference type="Proteomes" id="UP000092461">
    <property type="component" value="Unassembled WGS sequence"/>
</dbReference>
<dbReference type="SMART" id="SM00444">
    <property type="entry name" value="GYF"/>
    <property type="match status" value="1"/>
</dbReference>
<feature type="region of interest" description="Disordered" evidence="1">
    <location>
        <begin position="248"/>
        <end position="271"/>
    </location>
</feature>
<dbReference type="Gene3D" id="3.30.1490.40">
    <property type="match status" value="1"/>
</dbReference>
<dbReference type="EnsemblMetazoa" id="LLOJ004854-RA">
    <property type="protein sequence ID" value="LLOJ004854-PA"/>
    <property type="gene ID" value="LLOJ004854"/>
</dbReference>
<evidence type="ECO:0000313" key="3">
    <source>
        <dbReference type="EnsemblMetazoa" id="LLOJ004854-PA"/>
    </source>
</evidence>
<feature type="compositionally biased region" description="Basic and acidic residues" evidence="1">
    <location>
        <begin position="260"/>
        <end position="271"/>
    </location>
</feature>
<reference evidence="3" key="1">
    <citation type="submission" date="2020-05" db="UniProtKB">
        <authorList>
            <consortium name="EnsemblMetazoa"/>
        </authorList>
    </citation>
    <scope>IDENTIFICATION</scope>
    <source>
        <strain evidence="3">Jacobina</strain>
    </source>
</reference>
<dbReference type="GO" id="GO:0005682">
    <property type="term" value="C:U5 snRNP"/>
    <property type="evidence" value="ECO:0007669"/>
    <property type="project" value="InterPro"/>
</dbReference>
<dbReference type="PANTHER" id="PTHR13138">
    <property type="entry name" value="PROTEIN LIN1"/>
    <property type="match status" value="1"/>
</dbReference>
<evidence type="ECO:0000256" key="1">
    <source>
        <dbReference type="SAM" id="MobiDB-lite"/>
    </source>
</evidence>
<keyword evidence="4" id="KW-1185">Reference proteome</keyword>
<protein>
    <recommendedName>
        <fullName evidence="2">GYF domain-containing protein</fullName>
    </recommendedName>
</protein>
<evidence type="ECO:0000259" key="2">
    <source>
        <dbReference type="PROSITE" id="PS50829"/>
    </source>
</evidence>
<feature type="region of interest" description="Disordered" evidence="1">
    <location>
        <begin position="117"/>
        <end position="138"/>
    </location>
</feature>
<dbReference type="Pfam" id="PF02213">
    <property type="entry name" value="GYF"/>
    <property type="match status" value="1"/>
</dbReference>
<dbReference type="PROSITE" id="PS50829">
    <property type="entry name" value="GYF"/>
    <property type="match status" value="1"/>
</dbReference>
<feature type="compositionally biased region" description="Acidic residues" evidence="1">
    <location>
        <begin position="33"/>
        <end position="57"/>
    </location>
</feature>
<dbReference type="InterPro" id="IPR003169">
    <property type="entry name" value="GYF"/>
</dbReference>
<dbReference type="FunFam" id="3.30.1490.40:FF:000005">
    <property type="entry name" value="CD2 antigen cytoplasmic tail-binding protein 2"/>
    <property type="match status" value="1"/>
</dbReference>
<dbReference type="PANTHER" id="PTHR13138:SF3">
    <property type="entry name" value="CD2 ANTIGEN CYTOPLASMIC TAIL-BINDING PROTEIN 2"/>
    <property type="match status" value="1"/>
</dbReference>
<evidence type="ECO:0000313" key="4">
    <source>
        <dbReference type="Proteomes" id="UP000092461"/>
    </source>
</evidence>
<name>A0A1B0GIR4_LUTLO</name>